<feature type="transmembrane region" description="Helical" evidence="1">
    <location>
        <begin position="109"/>
        <end position="129"/>
    </location>
</feature>
<keyword evidence="1" id="KW-0472">Membrane</keyword>
<comment type="caution">
    <text evidence="3">The sequence shown here is derived from an EMBL/GenBank/DDBJ whole genome shotgun (WGS) entry which is preliminary data.</text>
</comment>
<gene>
    <name evidence="3" type="ORF">CWD77_09195</name>
</gene>
<sequence length="269" mass="31159">MLAIIIPLFMYLFKPFDINYEEHRFSFAVIALIFGVVDSIVFFLSIILIQKLLPKFVEESKWTVLKELGLWAVILCSIGIANFFLRELVYVNPQNLSLDYLLEEITHSYLFGFLVASLLTLVNLVYLVLSTSHKASDWDTVVHEINTSIRQPKSQSVTIEAESEQDIISFDIADFIFARVDGNYVEFYLKDEQKNINRYIKRNTLKRIEKQLRPFKNVIRVHRSFLINIDYITSVQGNAQGYRLTIDGLEEVIPVSRSYIHSFDAVLSS</sequence>
<dbReference type="InterPro" id="IPR046947">
    <property type="entry name" value="LytR-like"/>
</dbReference>
<dbReference type="PROSITE" id="PS50930">
    <property type="entry name" value="HTH_LYTTR"/>
    <property type="match status" value="1"/>
</dbReference>
<dbReference type="SMART" id="SM00850">
    <property type="entry name" value="LytTR"/>
    <property type="match status" value="1"/>
</dbReference>
<dbReference type="GO" id="GO:0000156">
    <property type="term" value="F:phosphorelay response regulator activity"/>
    <property type="evidence" value="ECO:0007669"/>
    <property type="project" value="InterPro"/>
</dbReference>
<evidence type="ECO:0000259" key="2">
    <source>
        <dbReference type="PROSITE" id="PS50930"/>
    </source>
</evidence>
<organism evidence="3 4">
    <name type="scientific">Rhodohalobacter barkolensis</name>
    <dbReference type="NCBI Taxonomy" id="2053187"/>
    <lineage>
        <taxon>Bacteria</taxon>
        <taxon>Pseudomonadati</taxon>
        <taxon>Balneolota</taxon>
        <taxon>Balneolia</taxon>
        <taxon>Balneolales</taxon>
        <taxon>Balneolaceae</taxon>
        <taxon>Rhodohalobacter</taxon>
    </lineage>
</organism>
<evidence type="ECO:0000313" key="4">
    <source>
        <dbReference type="Proteomes" id="UP000233398"/>
    </source>
</evidence>
<feature type="transmembrane region" description="Helical" evidence="1">
    <location>
        <begin position="70"/>
        <end position="89"/>
    </location>
</feature>
<dbReference type="Pfam" id="PF04397">
    <property type="entry name" value="LytTR"/>
    <property type="match status" value="1"/>
</dbReference>
<dbReference type="GO" id="GO:0003677">
    <property type="term" value="F:DNA binding"/>
    <property type="evidence" value="ECO:0007669"/>
    <property type="project" value="InterPro"/>
</dbReference>
<keyword evidence="1" id="KW-0812">Transmembrane</keyword>
<keyword evidence="1" id="KW-1133">Transmembrane helix</keyword>
<dbReference type="EMBL" id="PISP01000002">
    <property type="protein sequence ID" value="PKD43724.1"/>
    <property type="molecule type" value="Genomic_DNA"/>
</dbReference>
<reference evidence="3 4" key="1">
    <citation type="submission" date="2017-11" db="EMBL/GenBank/DDBJ databases">
        <title>Rhodohalobacter 15182 sp. nov., isolated from a salt lake.</title>
        <authorList>
            <person name="Han S."/>
        </authorList>
    </citation>
    <scope>NUCLEOTIDE SEQUENCE [LARGE SCALE GENOMIC DNA]</scope>
    <source>
        <strain evidence="3 4">15182</strain>
    </source>
</reference>
<dbReference type="Proteomes" id="UP000233398">
    <property type="component" value="Unassembled WGS sequence"/>
</dbReference>
<accession>A0A2N0VHT1</accession>
<feature type="transmembrane region" description="Helical" evidence="1">
    <location>
        <begin position="25"/>
        <end position="49"/>
    </location>
</feature>
<dbReference type="PANTHER" id="PTHR37299:SF1">
    <property type="entry name" value="STAGE 0 SPORULATION PROTEIN A HOMOLOG"/>
    <property type="match status" value="1"/>
</dbReference>
<proteinExistence type="predicted"/>
<dbReference type="AlphaFoldDB" id="A0A2N0VHT1"/>
<keyword evidence="4" id="KW-1185">Reference proteome</keyword>
<dbReference type="PANTHER" id="PTHR37299">
    <property type="entry name" value="TRANSCRIPTIONAL REGULATOR-RELATED"/>
    <property type="match status" value="1"/>
</dbReference>
<dbReference type="InterPro" id="IPR007492">
    <property type="entry name" value="LytTR_DNA-bd_dom"/>
</dbReference>
<dbReference type="Gene3D" id="2.40.50.1020">
    <property type="entry name" value="LytTr DNA-binding domain"/>
    <property type="match status" value="1"/>
</dbReference>
<protein>
    <recommendedName>
        <fullName evidence="2">HTH LytTR-type domain-containing protein</fullName>
    </recommendedName>
</protein>
<feature type="domain" description="HTH LytTR-type" evidence="2">
    <location>
        <begin position="159"/>
        <end position="269"/>
    </location>
</feature>
<name>A0A2N0VHT1_9BACT</name>
<evidence type="ECO:0000313" key="3">
    <source>
        <dbReference type="EMBL" id="PKD43724.1"/>
    </source>
</evidence>
<evidence type="ECO:0000256" key="1">
    <source>
        <dbReference type="SAM" id="Phobius"/>
    </source>
</evidence>